<dbReference type="AlphaFoldDB" id="A0A7I8XQ61"/>
<dbReference type="Proteomes" id="UP000582659">
    <property type="component" value="Unassembled WGS sequence"/>
</dbReference>
<evidence type="ECO:0000313" key="2">
    <source>
        <dbReference type="EMBL" id="CAD5211365.1"/>
    </source>
</evidence>
<dbReference type="Proteomes" id="UP000659654">
    <property type="component" value="Unassembled WGS sequence"/>
</dbReference>
<feature type="region of interest" description="Disordered" evidence="1">
    <location>
        <begin position="119"/>
        <end position="201"/>
    </location>
</feature>
<sequence>MASPATGPTTRSKTDLMDEEAIFLVELMAPCHKFLLGRKGSTLLLKGVATKVSRLSKNKLISAISQSFCAKFPRIPKDFDIEKWWRTTTKSAGERLETAEAFSEVDVAILRALHPGHPRVIALTSPNPQMERSNQDNSSESSSSSFPSTSTSPEPDLPAIPNLLNDALINLIREPTPPQKERRRSKKRKTEVDQTPPKETTDIQVQLSAEYMDYALSAMRLDAYLVQKRSRIMFNDDLSMTVRDLQPGEQSYNTFPCFLKK</sequence>
<comment type="caution">
    <text evidence="2">The sequence shown here is derived from an EMBL/GenBank/DDBJ whole genome shotgun (WGS) entry which is preliminary data.</text>
</comment>
<reference evidence="2" key="1">
    <citation type="submission" date="2020-09" db="EMBL/GenBank/DDBJ databases">
        <authorList>
            <person name="Kikuchi T."/>
        </authorList>
    </citation>
    <scope>NUCLEOTIDE SEQUENCE</scope>
    <source>
        <strain evidence="2">Ka4C1</strain>
    </source>
</reference>
<dbReference type="EMBL" id="CAJFDI010000001">
    <property type="protein sequence ID" value="CAD5211365.1"/>
    <property type="molecule type" value="Genomic_DNA"/>
</dbReference>
<feature type="compositionally biased region" description="Low complexity" evidence="1">
    <location>
        <begin position="138"/>
        <end position="154"/>
    </location>
</feature>
<organism evidence="2 3">
    <name type="scientific">Bursaphelenchus xylophilus</name>
    <name type="common">Pinewood nematode worm</name>
    <name type="synonym">Aphelenchoides xylophilus</name>
    <dbReference type="NCBI Taxonomy" id="6326"/>
    <lineage>
        <taxon>Eukaryota</taxon>
        <taxon>Metazoa</taxon>
        <taxon>Ecdysozoa</taxon>
        <taxon>Nematoda</taxon>
        <taxon>Chromadorea</taxon>
        <taxon>Rhabditida</taxon>
        <taxon>Tylenchina</taxon>
        <taxon>Tylenchomorpha</taxon>
        <taxon>Aphelenchoidea</taxon>
        <taxon>Aphelenchoididae</taxon>
        <taxon>Bursaphelenchus</taxon>
    </lineage>
</organism>
<protein>
    <submittedName>
        <fullName evidence="2">(pine wood nematode) hypothetical protein</fullName>
    </submittedName>
</protein>
<dbReference type="EMBL" id="CAJFCV020000001">
    <property type="protein sequence ID" value="CAG9088151.1"/>
    <property type="molecule type" value="Genomic_DNA"/>
</dbReference>
<keyword evidence="3" id="KW-1185">Reference proteome</keyword>
<accession>A0A7I8XQ61</accession>
<proteinExistence type="predicted"/>
<gene>
    <name evidence="2" type="ORF">BXYJ_LOCUS2392</name>
</gene>
<feature type="compositionally biased region" description="Polar residues" evidence="1">
    <location>
        <begin position="124"/>
        <end position="137"/>
    </location>
</feature>
<evidence type="ECO:0000256" key="1">
    <source>
        <dbReference type="SAM" id="MobiDB-lite"/>
    </source>
</evidence>
<evidence type="ECO:0000313" key="3">
    <source>
        <dbReference type="Proteomes" id="UP000659654"/>
    </source>
</evidence>
<name>A0A7I8XQ61_BURXY</name>